<dbReference type="EMBL" id="ACIM02000001">
    <property type="protein sequence ID" value="EEW97931.1"/>
    <property type="molecule type" value="Genomic_DNA"/>
</dbReference>
<reference evidence="1" key="1">
    <citation type="submission" date="2009-09" db="EMBL/GenBank/DDBJ databases">
        <authorList>
            <person name="Weinstock G."/>
            <person name="Sodergren E."/>
            <person name="Clifton S."/>
            <person name="Fulton L."/>
            <person name="Fulton B."/>
            <person name="Courtney L."/>
            <person name="Fronick C."/>
            <person name="Harrison M."/>
            <person name="Strong C."/>
            <person name="Farmer C."/>
            <person name="Delahaunty K."/>
            <person name="Markovic C."/>
            <person name="Hall O."/>
            <person name="Minx P."/>
            <person name="Tomlinson C."/>
            <person name="Mitreva M."/>
            <person name="Nelson J."/>
            <person name="Hou S."/>
            <person name="Wollam A."/>
            <person name="Pepin K.H."/>
            <person name="Johnson M."/>
            <person name="Bhonagiri V."/>
            <person name="Nash W.E."/>
            <person name="Warren W."/>
            <person name="Chinwalla A."/>
            <person name="Mardis E.R."/>
            <person name="Wilson R.K."/>
        </authorList>
    </citation>
    <scope>NUCLEOTIDE SEQUENCE [LARGE SCALE GENOMIC DNA]</scope>
    <source>
        <strain evidence="1">DSM 15470</strain>
    </source>
</reference>
<evidence type="ECO:0000313" key="2">
    <source>
        <dbReference type="Proteomes" id="UP000004736"/>
    </source>
</evidence>
<name>C9LQU5_9FIRM</name>
<proteinExistence type="predicted"/>
<dbReference type="Proteomes" id="UP000004736">
    <property type="component" value="Unassembled WGS sequence"/>
</dbReference>
<comment type="caution">
    <text evidence="1">The sequence shown here is derived from an EMBL/GenBank/DDBJ whole genome shotgun (WGS) entry which is preliminary data.</text>
</comment>
<keyword evidence="2" id="KW-1185">Reference proteome</keyword>
<dbReference type="HOGENOM" id="CLU_3152139_0_0_9"/>
<dbReference type="AlphaFoldDB" id="C9LQU5"/>
<gene>
    <name evidence="1" type="ORF">GCWU000321_01927</name>
</gene>
<sequence>MDRRKGELFLAKHISQDKTGFHHSYGTEYLLLLKSISQKNIRQGQCRM</sequence>
<evidence type="ECO:0000313" key="1">
    <source>
        <dbReference type="EMBL" id="EEW97931.1"/>
    </source>
</evidence>
<protein>
    <submittedName>
        <fullName evidence="1">Uncharacterized protein</fullName>
    </submittedName>
</protein>
<accession>C9LQU5</accession>
<organism evidence="1 2">
    <name type="scientific">Dialister invisus DSM 15470</name>
    <dbReference type="NCBI Taxonomy" id="592028"/>
    <lineage>
        <taxon>Bacteria</taxon>
        <taxon>Bacillati</taxon>
        <taxon>Bacillota</taxon>
        <taxon>Negativicutes</taxon>
        <taxon>Veillonellales</taxon>
        <taxon>Veillonellaceae</taxon>
        <taxon>Dialister</taxon>
    </lineage>
</organism>